<evidence type="ECO:0000313" key="2">
    <source>
        <dbReference type="EMBL" id="QDV25016.1"/>
    </source>
</evidence>
<sequence length="137" mass="14784">MYQFQKFSWRRKNENRRGVVSVEFALTAPLLFLLLFAALELGHANMVLNTAEAAAYEGARVGIIPGATAAECQAAANRILDVCSVHGAQVVVTPANLNLATDTVAIDISVPYSQNTMGIANFTGSLVISRRCELTRE</sequence>
<dbReference type="Proteomes" id="UP000318017">
    <property type="component" value="Chromosome"/>
</dbReference>
<protein>
    <submittedName>
        <fullName evidence="2">TadE-like protein</fullName>
    </submittedName>
</protein>
<dbReference type="EMBL" id="CP036298">
    <property type="protein sequence ID" value="QDV25016.1"/>
    <property type="molecule type" value="Genomic_DNA"/>
</dbReference>
<name>A0A518G8V1_9BACT</name>
<evidence type="ECO:0000259" key="1">
    <source>
        <dbReference type="Pfam" id="PF07811"/>
    </source>
</evidence>
<reference evidence="2 3" key="1">
    <citation type="submission" date="2019-02" db="EMBL/GenBank/DDBJ databases">
        <title>Deep-cultivation of Planctomycetes and their phenomic and genomic characterization uncovers novel biology.</title>
        <authorList>
            <person name="Wiegand S."/>
            <person name="Jogler M."/>
            <person name="Boedeker C."/>
            <person name="Pinto D."/>
            <person name="Vollmers J."/>
            <person name="Rivas-Marin E."/>
            <person name="Kohn T."/>
            <person name="Peeters S.H."/>
            <person name="Heuer A."/>
            <person name="Rast P."/>
            <person name="Oberbeckmann S."/>
            <person name="Bunk B."/>
            <person name="Jeske O."/>
            <person name="Meyerdierks A."/>
            <person name="Storesund J.E."/>
            <person name="Kallscheuer N."/>
            <person name="Luecker S."/>
            <person name="Lage O.M."/>
            <person name="Pohl T."/>
            <person name="Merkel B.J."/>
            <person name="Hornburger P."/>
            <person name="Mueller R.-W."/>
            <person name="Bruemmer F."/>
            <person name="Labrenz M."/>
            <person name="Spormann A.M."/>
            <person name="Op den Camp H."/>
            <person name="Overmann J."/>
            <person name="Amann R."/>
            <person name="Jetten M.S.M."/>
            <person name="Mascher T."/>
            <person name="Medema M.H."/>
            <person name="Devos D.P."/>
            <person name="Kaster A.-K."/>
            <person name="Ovreas L."/>
            <person name="Rohde M."/>
            <person name="Galperin M.Y."/>
            <person name="Jogler C."/>
        </authorList>
    </citation>
    <scope>NUCLEOTIDE SEQUENCE [LARGE SCALE GENOMIC DNA]</scope>
    <source>
        <strain evidence="2 3">Q31a</strain>
    </source>
</reference>
<evidence type="ECO:0000313" key="3">
    <source>
        <dbReference type="Proteomes" id="UP000318017"/>
    </source>
</evidence>
<proteinExistence type="predicted"/>
<dbReference type="KEGG" id="ahel:Q31a_33380"/>
<dbReference type="RefSeq" id="WP_145079536.1">
    <property type="nucleotide sequence ID" value="NZ_CP036298.1"/>
</dbReference>
<keyword evidence="3" id="KW-1185">Reference proteome</keyword>
<dbReference type="AlphaFoldDB" id="A0A518G8V1"/>
<gene>
    <name evidence="2" type="ORF">Q31a_33380</name>
</gene>
<dbReference type="OrthoDB" id="271198at2"/>
<dbReference type="InterPro" id="IPR012495">
    <property type="entry name" value="TadE-like_dom"/>
</dbReference>
<accession>A0A518G8V1</accession>
<organism evidence="2 3">
    <name type="scientific">Aureliella helgolandensis</name>
    <dbReference type="NCBI Taxonomy" id="2527968"/>
    <lineage>
        <taxon>Bacteria</taxon>
        <taxon>Pseudomonadati</taxon>
        <taxon>Planctomycetota</taxon>
        <taxon>Planctomycetia</taxon>
        <taxon>Pirellulales</taxon>
        <taxon>Pirellulaceae</taxon>
        <taxon>Aureliella</taxon>
    </lineage>
</organism>
<feature type="domain" description="TadE-like" evidence="1">
    <location>
        <begin position="18"/>
        <end position="60"/>
    </location>
</feature>
<dbReference type="Pfam" id="PF07811">
    <property type="entry name" value="TadE"/>
    <property type="match status" value="1"/>
</dbReference>